<evidence type="ECO:0000313" key="1">
    <source>
        <dbReference type="EMBL" id="GGP15911.1"/>
    </source>
</evidence>
<reference evidence="2" key="1">
    <citation type="journal article" date="2019" name="Int. J. Syst. Evol. Microbiol.">
        <title>The Global Catalogue of Microorganisms (GCM) 10K type strain sequencing project: providing services to taxonomists for standard genome sequencing and annotation.</title>
        <authorList>
            <consortium name="The Broad Institute Genomics Platform"/>
            <consortium name="The Broad Institute Genome Sequencing Center for Infectious Disease"/>
            <person name="Wu L."/>
            <person name="Ma J."/>
        </authorList>
    </citation>
    <scope>NUCLEOTIDE SEQUENCE [LARGE SCALE GENOMIC DNA]</scope>
    <source>
        <strain evidence="2">CGMCC 1.7693</strain>
    </source>
</reference>
<proteinExistence type="predicted"/>
<evidence type="ECO:0000313" key="2">
    <source>
        <dbReference type="Proteomes" id="UP000641206"/>
    </source>
</evidence>
<dbReference type="RefSeq" id="WP_188737499.1">
    <property type="nucleotide sequence ID" value="NZ_BMLW01000017.1"/>
</dbReference>
<protein>
    <recommendedName>
        <fullName evidence="3">Lipoprotein</fullName>
    </recommendedName>
</protein>
<evidence type="ECO:0008006" key="3">
    <source>
        <dbReference type="Google" id="ProtNLM"/>
    </source>
</evidence>
<dbReference type="PROSITE" id="PS51257">
    <property type="entry name" value="PROKAR_LIPOPROTEIN"/>
    <property type="match status" value="1"/>
</dbReference>
<sequence>MKKYIVMFVCILIIAGGCDMRIQEENRKPSEMKLDELPEAPAFKDDFTRGFLQSAEPVREGYYPFLSESESFTMDFPEEMKVEYRSHFASSDNERETVEIRNVEKNRNVHVHSFMQYYRSMGTAEDSMRMMSASADKDLNFKKIETAYENQYLDVAEFQYDENNHTILAIVWNEAGQQIQISLMARCLDSEEMDRCEPLTKEDREKIMEQFKSIELILPEND</sequence>
<dbReference type="EMBL" id="BMLW01000017">
    <property type="protein sequence ID" value="GGP15911.1"/>
    <property type="molecule type" value="Genomic_DNA"/>
</dbReference>
<accession>A0ABQ2P208</accession>
<dbReference type="Proteomes" id="UP000641206">
    <property type="component" value="Unassembled WGS sequence"/>
</dbReference>
<gene>
    <name evidence="1" type="ORF">GCM10011346_45620</name>
</gene>
<comment type="caution">
    <text evidence="1">The sequence shown here is derived from an EMBL/GenBank/DDBJ whole genome shotgun (WGS) entry which is preliminary data.</text>
</comment>
<name>A0ABQ2P208_9BACI</name>
<keyword evidence="2" id="KW-1185">Reference proteome</keyword>
<organism evidence="1 2">
    <name type="scientific">Oceanobacillus neutriphilus</name>
    <dbReference type="NCBI Taxonomy" id="531815"/>
    <lineage>
        <taxon>Bacteria</taxon>
        <taxon>Bacillati</taxon>
        <taxon>Bacillota</taxon>
        <taxon>Bacilli</taxon>
        <taxon>Bacillales</taxon>
        <taxon>Bacillaceae</taxon>
        <taxon>Oceanobacillus</taxon>
    </lineage>
</organism>